<dbReference type="AlphaFoldDB" id="A0A1Z4GRS8"/>
<sequence>MHQGYILPLLVNSFLEITLRLSANKSYQKAEIEIEVLTGVKVGHTTQQKPVLEQDWELPLAKQAISEVSVDGGKVRLRGKSQVACHWRDYKTVRLQGIYTNCFIFI</sequence>
<evidence type="ECO:0000313" key="1">
    <source>
        <dbReference type="EMBL" id="BAY20204.1"/>
    </source>
</evidence>
<proteinExistence type="predicted"/>
<dbReference type="Proteomes" id="UP000218287">
    <property type="component" value="Plasmid Plasmid2 dna"/>
</dbReference>
<accession>A0A1Z4GRS8</accession>
<name>A0A1Z4GRS8_9CYAN</name>
<evidence type="ECO:0000313" key="2">
    <source>
        <dbReference type="Proteomes" id="UP000218287"/>
    </source>
</evidence>
<protein>
    <recommendedName>
        <fullName evidence="3">Transposase</fullName>
    </recommendedName>
</protein>
<keyword evidence="1" id="KW-0614">Plasmid</keyword>
<gene>
    <name evidence="1" type="ORF">NIES21_60740</name>
</gene>
<evidence type="ECO:0008006" key="3">
    <source>
        <dbReference type="Google" id="ProtNLM"/>
    </source>
</evidence>
<dbReference type="EMBL" id="AP018176">
    <property type="protein sequence ID" value="BAY20204.1"/>
    <property type="molecule type" value="Genomic_DNA"/>
</dbReference>
<reference evidence="1 2" key="1">
    <citation type="submission" date="2017-06" db="EMBL/GenBank/DDBJ databases">
        <title>Genome sequencing of cyanobaciteial culture collection at National Institute for Environmental Studies (NIES).</title>
        <authorList>
            <person name="Hirose Y."/>
            <person name="Shimura Y."/>
            <person name="Fujisawa T."/>
            <person name="Nakamura Y."/>
            <person name="Kawachi M."/>
        </authorList>
    </citation>
    <scope>NUCLEOTIDE SEQUENCE [LARGE SCALE GENOMIC DNA]</scope>
    <source>
        <strain evidence="1 2">NIES-21</strain>
        <plasmid evidence="2">Plasmid2 dna</plasmid>
    </source>
</reference>
<organism evidence="1 2">
    <name type="scientific">Anabaenopsis circularis NIES-21</name>
    <dbReference type="NCBI Taxonomy" id="1085406"/>
    <lineage>
        <taxon>Bacteria</taxon>
        <taxon>Bacillati</taxon>
        <taxon>Cyanobacteriota</taxon>
        <taxon>Cyanophyceae</taxon>
        <taxon>Nostocales</taxon>
        <taxon>Nodulariaceae</taxon>
        <taxon>Anabaenopsis</taxon>
    </lineage>
</organism>
<geneLocation type="plasmid" evidence="2">
    <name>Plasmid2 dna</name>
</geneLocation>
<keyword evidence="2" id="KW-1185">Reference proteome</keyword>